<dbReference type="OrthoDB" id="193829at2"/>
<feature type="domain" description="Tetratrico peptide repeat group 5" evidence="2">
    <location>
        <begin position="45"/>
        <end position="162"/>
    </location>
</feature>
<evidence type="ECO:0000313" key="3">
    <source>
        <dbReference type="EMBL" id="SEB64412.1"/>
    </source>
</evidence>
<organism evidence="3 4">
    <name type="scientific">Microbacterium hydrocarbonoxydans</name>
    <dbReference type="NCBI Taxonomy" id="273678"/>
    <lineage>
        <taxon>Bacteria</taxon>
        <taxon>Bacillati</taxon>
        <taxon>Actinomycetota</taxon>
        <taxon>Actinomycetes</taxon>
        <taxon>Micrococcales</taxon>
        <taxon>Microbacteriaceae</taxon>
        <taxon>Microbacterium</taxon>
    </lineage>
</organism>
<evidence type="ECO:0000259" key="2">
    <source>
        <dbReference type="Pfam" id="PF12688"/>
    </source>
</evidence>
<proteinExistence type="predicted"/>
<dbReference type="InterPro" id="IPR041656">
    <property type="entry name" value="TPR_5"/>
</dbReference>
<gene>
    <name evidence="3" type="ORF">SAMN04489807_1624</name>
</gene>
<name>A0A1H4L2M6_9MICO</name>
<evidence type="ECO:0000256" key="1">
    <source>
        <dbReference type="SAM" id="MobiDB-lite"/>
    </source>
</evidence>
<reference evidence="4" key="1">
    <citation type="submission" date="2016-10" db="EMBL/GenBank/DDBJ databases">
        <authorList>
            <person name="Varghese N."/>
            <person name="Submissions S."/>
        </authorList>
    </citation>
    <scope>NUCLEOTIDE SEQUENCE [LARGE SCALE GENOMIC DNA]</scope>
    <source>
        <strain evidence="4">DSM 16089</strain>
    </source>
</reference>
<dbReference type="Gene3D" id="1.25.40.10">
    <property type="entry name" value="Tetratricopeptide repeat domain"/>
    <property type="match status" value="1"/>
</dbReference>
<protein>
    <submittedName>
        <fullName evidence="3">Tetratrico peptide repeat-containing protein</fullName>
    </submittedName>
</protein>
<dbReference type="InterPro" id="IPR011990">
    <property type="entry name" value="TPR-like_helical_dom_sf"/>
</dbReference>
<feature type="region of interest" description="Disordered" evidence="1">
    <location>
        <begin position="1"/>
        <end position="20"/>
    </location>
</feature>
<keyword evidence="4" id="KW-1185">Reference proteome</keyword>
<dbReference type="Proteomes" id="UP000183750">
    <property type="component" value="Unassembled WGS sequence"/>
</dbReference>
<dbReference type="EMBL" id="FNSQ01000005">
    <property type="protein sequence ID" value="SEB64412.1"/>
    <property type="molecule type" value="Genomic_DNA"/>
</dbReference>
<dbReference type="AlphaFoldDB" id="A0A1H4L2M6"/>
<dbReference type="RefSeq" id="WP_060926459.1">
    <property type="nucleotide sequence ID" value="NZ_FNSQ01000005.1"/>
</dbReference>
<dbReference type="Pfam" id="PF12688">
    <property type="entry name" value="TPR_5"/>
    <property type="match status" value="1"/>
</dbReference>
<evidence type="ECO:0000313" key="4">
    <source>
        <dbReference type="Proteomes" id="UP000183750"/>
    </source>
</evidence>
<accession>A0A1H4L2M6</accession>
<sequence>MSEQTKSWDERIDEVWADASGEEVGDDTIARIDALAAERGRDDARAEFERAGARDSAGRPAEAVELYRRALALGLDDEHRPQCVIQMASSLRNLGEYDEALAVIRAEEEIAADGPYRDAVATVHALILASSGRPAQGLSVALLALVPHLPRYHRSMTAYAHEIADLDA</sequence>
<dbReference type="SUPFAM" id="SSF48452">
    <property type="entry name" value="TPR-like"/>
    <property type="match status" value="1"/>
</dbReference>
<feature type="compositionally biased region" description="Basic and acidic residues" evidence="1">
    <location>
        <begin position="1"/>
        <end position="14"/>
    </location>
</feature>